<dbReference type="Proteomes" id="UP000032250">
    <property type="component" value="Unassembled WGS sequence"/>
</dbReference>
<keyword evidence="1" id="KW-0802">TPR repeat</keyword>
<dbReference type="SMART" id="SM00028">
    <property type="entry name" value="TPR"/>
    <property type="match status" value="5"/>
</dbReference>
<dbReference type="PROSITE" id="PS50943">
    <property type="entry name" value="HTH_CROC1"/>
    <property type="match status" value="1"/>
</dbReference>
<evidence type="ECO:0000313" key="4">
    <source>
        <dbReference type="Proteomes" id="UP000032250"/>
    </source>
</evidence>
<dbReference type="Pfam" id="PF13181">
    <property type="entry name" value="TPR_8"/>
    <property type="match status" value="2"/>
</dbReference>
<dbReference type="OrthoDB" id="2986817at2"/>
<reference evidence="3 4" key="1">
    <citation type="submission" date="2014-06" db="EMBL/GenBank/DDBJ databases">
        <title>Genome characterization of distinct group I Clostridium botulinum lineages.</title>
        <authorList>
            <person name="Giordani F."/>
            <person name="Anselmo A."/>
            <person name="Fillo S."/>
            <person name="Palozzi A.M."/>
            <person name="Fortunato A."/>
            <person name="Gentile B."/>
            <person name="Ciammaruconi A."/>
            <person name="Anniballi F."/>
            <person name="De Medici D."/>
            <person name="Lista F."/>
        </authorList>
    </citation>
    <scope>NUCLEOTIDE SEQUENCE [LARGE SCALE GENOMIC DNA]</scope>
    <source>
        <strain evidence="3 4">B2 450</strain>
    </source>
</reference>
<dbReference type="AlphaFoldDB" id="A0A0D1BYA6"/>
<dbReference type="HOGENOM" id="CLU_651668_0_0_9"/>
<dbReference type="Gene3D" id="1.25.40.10">
    <property type="entry name" value="Tetratricopeptide repeat domain"/>
    <property type="match status" value="2"/>
</dbReference>
<dbReference type="PROSITE" id="PS50293">
    <property type="entry name" value="TPR_REGION"/>
    <property type="match status" value="1"/>
</dbReference>
<sequence length="417" mass="49533">MEILSVGQKIKRARVYKGYTLKELCGDTISVSKMSCIENDKIKPDDEILKIISEKLEIDIKYLKAGVKEQLLDNIDKLKDNKNASDYEKILEYNLKYAEEYKYYHIAFYIIHMLFNHYLENSEIEKLQLIISKYYDYWLKSSIDENKIIYYMDIAKFFFETKEYIEAASYYRSIRKIAHEKNNYILLSEATYDEAACYIRIKEFDKAYEIAVSLIDLIDFLDNNIKKAEVYKILAILSLRLDRKKFENYEEKSYVLYGNDLIHKADATFKYATAMFDIGEKDKAINYINKALDLYPKNNTRAFVSFMLDTMKILLKNNILYRAQEISDEILNYAIKINNIRFIEKAYYYKAIILEKQGSLDTAEMYMNLSLDSILKFGTKQEIYERYMKMGNMYHKMKQVGESIKYFNLAIKLSKKL</sequence>
<protein>
    <submittedName>
        <fullName evidence="3">Ferrous iron transport protein B</fullName>
    </submittedName>
</protein>
<dbReference type="SMART" id="SM00530">
    <property type="entry name" value="HTH_XRE"/>
    <property type="match status" value="1"/>
</dbReference>
<evidence type="ECO:0000259" key="2">
    <source>
        <dbReference type="PROSITE" id="PS50943"/>
    </source>
</evidence>
<dbReference type="Gene3D" id="1.10.260.40">
    <property type="entry name" value="lambda repressor-like DNA-binding domains"/>
    <property type="match status" value="1"/>
</dbReference>
<proteinExistence type="predicted"/>
<dbReference type="InterPro" id="IPR011990">
    <property type="entry name" value="TPR-like_helical_dom_sf"/>
</dbReference>
<feature type="repeat" description="TPR" evidence="1">
    <location>
        <begin position="265"/>
        <end position="298"/>
    </location>
</feature>
<dbReference type="SUPFAM" id="SSF47413">
    <property type="entry name" value="lambda repressor-like DNA-binding domains"/>
    <property type="match status" value="1"/>
</dbReference>
<organism evidence="3 4">
    <name type="scientific">Clostridium botulinum B2 450</name>
    <dbReference type="NCBI Taxonomy" id="1379739"/>
    <lineage>
        <taxon>Bacteria</taxon>
        <taxon>Bacillati</taxon>
        <taxon>Bacillota</taxon>
        <taxon>Clostridia</taxon>
        <taxon>Eubacteriales</taxon>
        <taxon>Clostridiaceae</taxon>
        <taxon>Clostridium</taxon>
    </lineage>
</organism>
<dbReference type="RefSeq" id="WP_003487370.1">
    <property type="nucleotide sequence ID" value="NZ_JXSU01000006.1"/>
</dbReference>
<dbReference type="EMBL" id="JXSU01000006">
    <property type="protein sequence ID" value="KIS25390.1"/>
    <property type="molecule type" value="Genomic_DNA"/>
</dbReference>
<feature type="domain" description="HTH cro/C1-type" evidence="2">
    <location>
        <begin position="10"/>
        <end position="63"/>
    </location>
</feature>
<dbReference type="PROSITE" id="PS50005">
    <property type="entry name" value="TPR"/>
    <property type="match status" value="1"/>
</dbReference>
<dbReference type="SUPFAM" id="SSF48452">
    <property type="entry name" value="TPR-like"/>
    <property type="match status" value="2"/>
</dbReference>
<evidence type="ECO:0000313" key="3">
    <source>
        <dbReference type="EMBL" id="KIS25390.1"/>
    </source>
</evidence>
<gene>
    <name evidence="3" type="ORF">N495_02090</name>
</gene>
<name>A0A0D1BYA6_CLOBO</name>
<dbReference type="InterPro" id="IPR001387">
    <property type="entry name" value="Cro/C1-type_HTH"/>
</dbReference>
<dbReference type="InterPro" id="IPR019734">
    <property type="entry name" value="TPR_rpt"/>
</dbReference>
<accession>A0A0D1BYA6</accession>
<comment type="caution">
    <text evidence="3">The sequence shown here is derived from an EMBL/GenBank/DDBJ whole genome shotgun (WGS) entry which is preliminary data.</text>
</comment>
<dbReference type="InterPro" id="IPR010982">
    <property type="entry name" value="Lambda_DNA-bd_dom_sf"/>
</dbReference>
<dbReference type="PATRIC" id="fig|1379739.3.peg.725"/>
<dbReference type="CDD" id="cd00093">
    <property type="entry name" value="HTH_XRE"/>
    <property type="match status" value="1"/>
</dbReference>
<evidence type="ECO:0000256" key="1">
    <source>
        <dbReference type="PROSITE-ProRule" id="PRU00339"/>
    </source>
</evidence>
<dbReference type="GO" id="GO:0003677">
    <property type="term" value="F:DNA binding"/>
    <property type="evidence" value="ECO:0007669"/>
    <property type="project" value="InterPro"/>
</dbReference>